<keyword evidence="6" id="KW-0406">Ion transport</keyword>
<gene>
    <name evidence="7" type="primary">BEST4</name>
    <name evidence="7" type="ORF">Anas_03437</name>
</gene>
<dbReference type="InterPro" id="IPR021134">
    <property type="entry name" value="Bestrophin-like"/>
</dbReference>
<evidence type="ECO:0000256" key="2">
    <source>
        <dbReference type="ARBA" id="ARBA00022692"/>
    </source>
</evidence>
<evidence type="ECO:0000256" key="6">
    <source>
        <dbReference type="RuleBase" id="RU363126"/>
    </source>
</evidence>
<keyword evidence="6" id="KW-1003">Cell membrane</keyword>
<dbReference type="Pfam" id="PF01062">
    <property type="entry name" value="Bestrophin"/>
    <property type="match status" value="1"/>
</dbReference>
<keyword evidence="4 6" id="KW-0472">Membrane</keyword>
<dbReference type="EMBL" id="SEYY01017698">
    <property type="protein sequence ID" value="KAB7499612.1"/>
    <property type="molecule type" value="Genomic_DNA"/>
</dbReference>
<evidence type="ECO:0000256" key="4">
    <source>
        <dbReference type="ARBA" id="ARBA00023136"/>
    </source>
</evidence>
<evidence type="ECO:0000256" key="5">
    <source>
        <dbReference type="ARBA" id="ARBA00034769"/>
    </source>
</evidence>
<feature type="non-terminal residue" evidence="7">
    <location>
        <position position="1"/>
    </location>
</feature>
<proteinExistence type="inferred from homology"/>
<evidence type="ECO:0000313" key="8">
    <source>
        <dbReference type="Proteomes" id="UP000326759"/>
    </source>
</evidence>
<comment type="function">
    <text evidence="6">Forms chloride channels.</text>
</comment>
<protein>
    <recommendedName>
        <fullName evidence="6">Bestrophin homolog</fullName>
    </recommendedName>
</protein>
<organism evidence="7 8">
    <name type="scientific">Armadillidium nasatum</name>
    <dbReference type="NCBI Taxonomy" id="96803"/>
    <lineage>
        <taxon>Eukaryota</taxon>
        <taxon>Metazoa</taxon>
        <taxon>Ecdysozoa</taxon>
        <taxon>Arthropoda</taxon>
        <taxon>Crustacea</taxon>
        <taxon>Multicrustacea</taxon>
        <taxon>Malacostraca</taxon>
        <taxon>Eumalacostraca</taxon>
        <taxon>Peracarida</taxon>
        <taxon>Isopoda</taxon>
        <taxon>Oniscidea</taxon>
        <taxon>Crinocheta</taxon>
        <taxon>Armadillidiidae</taxon>
        <taxon>Armadillidium</taxon>
    </lineage>
</organism>
<name>A0A5N5SZZ4_9CRUS</name>
<dbReference type="GO" id="GO:0005886">
    <property type="term" value="C:plasma membrane"/>
    <property type="evidence" value="ECO:0007669"/>
    <property type="project" value="UniProtKB-SubCell"/>
</dbReference>
<evidence type="ECO:0000313" key="7">
    <source>
        <dbReference type="EMBL" id="KAB7499612.1"/>
    </source>
</evidence>
<dbReference type="PANTHER" id="PTHR10736:SF0">
    <property type="entry name" value="BESTROPHIN HOMOLOG"/>
    <property type="match status" value="1"/>
</dbReference>
<evidence type="ECO:0000256" key="3">
    <source>
        <dbReference type="ARBA" id="ARBA00022989"/>
    </source>
</evidence>
<feature type="transmembrane region" description="Helical" evidence="6">
    <location>
        <begin position="226"/>
        <end position="243"/>
    </location>
</feature>
<comment type="subcellular location">
    <subcellularLocation>
        <location evidence="6">Cell membrane</location>
        <topology evidence="6">Multi-pass membrane protein</topology>
    </subcellularLocation>
    <subcellularLocation>
        <location evidence="1">Membrane</location>
    </subcellularLocation>
</comment>
<keyword evidence="6" id="KW-0813">Transport</keyword>
<dbReference type="AlphaFoldDB" id="A0A5N5SZZ4"/>
<keyword evidence="3 6" id="KW-1133">Transmembrane helix</keyword>
<accession>A0A5N5SZZ4</accession>
<dbReference type="GO" id="GO:0034707">
    <property type="term" value="C:chloride channel complex"/>
    <property type="evidence" value="ECO:0007669"/>
    <property type="project" value="UniProtKB-KW"/>
</dbReference>
<dbReference type="GO" id="GO:0005254">
    <property type="term" value="F:chloride channel activity"/>
    <property type="evidence" value="ECO:0007669"/>
    <property type="project" value="UniProtKB-KW"/>
</dbReference>
<keyword evidence="8" id="KW-1185">Reference proteome</keyword>
<dbReference type="PANTHER" id="PTHR10736">
    <property type="entry name" value="BESTROPHIN"/>
    <property type="match status" value="1"/>
</dbReference>
<feature type="transmembrane region" description="Helical" evidence="6">
    <location>
        <begin position="263"/>
        <end position="282"/>
    </location>
</feature>
<comment type="caution">
    <text evidence="7">The sequence shown here is derived from an EMBL/GenBank/DDBJ whole genome shotgun (WGS) entry which is preliminary data.</text>
</comment>
<feature type="transmembrane region" description="Helical" evidence="6">
    <location>
        <begin position="25"/>
        <end position="44"/>
    </location>
</feature>
<sequence length="338" mass="39110">KLSFYNDKVNNTSGEEVSINSYGEIWLFIPSYITFVSAIYRFALDEEHKRFFENVALQTNRYTTMIPVAFLLGFYVTLVVQRWWDQFELFAWIDSLSFLVSIYIIGDGLEERLIRKTILRYVNLGATMTLIEKSPLIAKRFPTLNHLIDFGLLTVDEMKIIEAVQSDPPHPKYAIPYIWAGKVVDKALVKGKVRDTFTARALIEEIGKLRAKCGTVLTYDVIDIPLVYTQVVTLAVYCYFASSLLSRQFLDPKMNYDDYKVDLYVPIITYLQFFFYMGWLKVSNMLADDGCREWPSCVHDTNNGLKDPVVLNQLYKKEPATMFANIIMEKLDVTSLDR</sequence>
<dbReference type="InterPro" id="IPR000615">
    <property type="entry name" value="Bestrophin"/>
</dbReference>
<feature type="transmembrane region" description="Helical" evidence="6">
    <location>
        <begin position="89"/>
        <end position="106"/>
    </location>
</feature>
<reference evidence="7 8" key="1">
    <citation type="journal article" date="2019" name="PLoS Biol.">
        <title>Sex chromosomes control vertical transmission of feminizing Wolbachia symbionts in an isopod.</title>
        <authorList>
            <person name="Becking T."/>
            <person name="Chebbi M.A."/>
            <person name="Giraud I."/>
            <person name="Moumen B."/>
            <person name="Laverre T."/>
            <person name="Caubet Y."/>
            <person name="Peccoud J."/>
            <person name="Gilbert C."/>
            <person name="Cordaux R."/>
        </authorList>
    </citation>
    <scope>NUCLEOTIDE SEQUENCE [LARGE SCALE GENOMIC DNA]</scope>
    <source>
        <strain evidence="7">ANa2</strain>
        <tissue evidence="7">Whole body excluding digestive tract and cuticle</tissue>
    </source>
</reference>
<keyword evidence="6" id="KW-0868">Chloride</keyword>
<dbReference type="Proteomes" id="UP000326759">
    <property type="component" value="Unassembled WGS sequence"/>
</dbReference>
<dbReference type="OrthoDB" id="201595at2759"/>
<evidence type="ECO:0000256" key="1">
    <source>
        <dbReference type="ARBA" id="ARBA00004370"/>
    </source>
</evidence>
<keyword evidence="6" id="KW-0869">Chloride channel</keyword>
<feature type="transmembrane region" description="Helical" evidence="6">
    <location>
        <begin position="65"/>
        <end position="83"/>
    </location>
</feature>
<comment type="similarity">
    <text evidence="5 6">Belongs to the anion channel-forming bestrophin (TC 1.A.46) family. Calcium-sensitive chloride channel subfamily.</text>
</comment>
<keyword evidence="2 6" id="KW-0812">Transmembrane</keyword>
<keyword evidence="6" id="KW-0407">Ion channel</keyword>